<protein>
    <recommendedName>
        <fullName evidence="3">BZIP domain-containing protein</fullName>
    </recommendedName>
</protein>
<evidence type="ECO:0000256" key="1">
    <source>
        <dbReference type="SAM" id="Coils"/>
    </source>
</evidence>
<feature type="compositionally biased region" description="Low complexity" evidence="2">
    <location>
        <begin position="493"/>
        <end position="504"/>
    </location>
</feature>
<dbReference type="CDD" id="cd14688">
    <property type="entry name" value="bZIP_YAP"/>
    <property type="match status" value="1"/>
</dbReference>
<feature type="compositionally biased region" description="Low complexity" evidence="2">
    <location>
        <begin position="593"/>
        <end position="604"/>
    </location>
</feature>
<dbReference type="EMBL" id="JAULSR010000007">
    <property type="protein sequence ID" value="KAK0615304.1"/>
    <property type="molecule type" value="Genomic_DNA"/>
</dbReference>
<keyword evidence="5" id="KW-1185">Reference proteome</keyword>
<feature type="region of interest" description="Disordered" evidence="2">
    <location>
        <begin position="458"/>
        <end position="607"/>
    </location>
</feature>
<feature type="compositionally biased region" description="Low complexity" evidence="2">
    <location>
        <begin position="515"/>
        <end position="524"/>
    </location>
</feature>
<organism evidence="4 5">
    <name type="scientific">Bombardia bombarda</name>
    <dbReference type="NCBI Taxonomy" id="252184"/>
    <lineage>
        <taxon>Eukaryota</taxon>
        <taxon>Fungi</taxon>
        <taxon>Dikarya</taxon>
        <taxon>Ascomycota</taxon>
        <taxon>Pezizomycotina</taxon>
        <taxon>Sordariomycetes</taxon>
        <taxon>Sordariomycetidae</taxon>
        <taxon>Sordariales</taxon>
        <taxon>Lasiosphaeriaceae</taxon>
        <taxon>Bombardia</taxon>
    </lineage>
</organism>
<feature type="domain" description="BZIP" evidence="3">
    <location>
        <begin position="85"/>
        <end position="131"/>
    </location>
</feature>
<dbReference type="Pfam" id="PF00170">
    <property type="entry name" value="bZIP_1"/>
    <property type="match status" value="1"/>
</dbReference>
<proteinExistence type="predicted"/>
<evidence type="ECO:0000313" key="4">
    <source>
        <dbReference type="EMBL" id="KAK0615304.1"/>
    </source>
</evidence>
<dbReference type="InterPro" id="IPR046347">
    <property type="entry name" value="bZIP_sf"/>
</dbReference>
<dbReference type="PANTHER" id="PTHR40618">
    <property type="entry name" value="B-ZIP TRANSCRIPTION FACTOR (EUROFUNG)-RELATED"/>
    <property type="match status" value="1"/>
</dbReference>
<gene>
    <name evidence="4" type="ORF">B0T17DRAFT_620093</name>
</gene>
<feature type="coiled-coil region" evidence="1">
    <location>
        <begin position="99"/>
        <end position="129"/>
    </location>
</feature>
<feature type="compositionally biased region" description="Low complexity" evidence="2">
    <location>
        <begin position="471"/>
        <end position="482"/>
    </location>
</feature>
<reference evidence="4" key="1">
    <citation type="submission" date="2023-06" db="EMBL/GenBank/DDBJ databases">
        <title>Genome-scale phylogeny and comparative genomics of the fungal order Sordariales.</title>
        <authorList>
            <consortium name="Lawrence Berkeley National Laboratory"/>
            <person name="Hensen N."/>
            <person name="Bonometti L."/>
            <person name="Westerberg I."/>
            <person name="Brannstrom I.O."/>
            <person name="Guillou S."/>
            <person name="Cros-Aarteil S."/>
            <person name="Calhoun S."/>
            <person name="Haridas S."/>
            <person name="Kuo A."/>
            <person name="Mondo S."/>
            <person name="Pangilinan J."/>
            <person name="Riley R."/>
            <person name="LaButti K."/>
            <person name="Andreopoulos B."/>
            <person name="Lipzen A."/>
            <person name="Chen C."/>
            <person name="Yanf M."/>
            <person name="Daum C."/>
            <person name="Ng V."/>
            <person name="Clum A."/>
            <person name="Steindorff A."/>
            <person name="Ohm R."/>
            <person name="Martin F."/>
            <person name="Silar P."/>
            <person name="Natvig D."/>
            <person name="Lalanne C."/>
            <person name="Gautier V."/>
            <person name="Ament-velasquez S.L."/>
            <person name="Kruys A."/>
            <person name="Hutchinson M.I."/>
            <person name="Powell A.J."/>
            <person name="Barry K."/>
            <person name="Miller A.N."/>
            <person name="Grigoriev I.V."/>
            <person name="Debuchy R."/>
            <person name="Gladieux P."/>
            <person name="Thoren M.H."/>
            <person name="Johannesson H."/>
        </authorList>
    </citation>
    <scope>NUCLEOTIDE SEQUENCE</scope>
    <source>
        <strain evidence="4">SMH3391-2</strain>
    </source>
</reference>
<sequence length="650" mass="71761">MRYPPGDLPILSAESYDPGHRLGPSSRSATMKLKKKQTNTDGDLDDGPRKRVKRQMQDRTEQHDDDKKRSRGRPRLDIQDETAADRRRTQIRLAQRAYRNRKETAIQTLEKKVQELKEYNEEMSNAFMKLHDFVISNGLVDRAPNLAASFTLRLRNFSLLLGGQARMLAEPRDWTPAQIKTCLAANKPSTTRHTNKITTHLALRISSPATQAELLSDFSNTFNDPPLPSALDYEIVTHPTLDNASFPIDINPDFDFSNFSSSPLPSLPVPMSYAQHESTFGRRLQRTGIEAALTLITISNPPAERFNRVFGFCMMFETPEEIQRRVLRAIGRKVQENLFNWQYPFFNLGGAGTHFDMWNGPLKSSISSDPSSHRIGNQGTADIMKPGVTNGFSTGPFNADITAIQDAFLDKDMRIGLPGFKGDYLDSDEVELYLVQRGILIPPAADYVTVEIDPALFHVDSGDSATPPNKTTSAEASRSTTTKMSNPLDFGFSTSTTDKSNSSSRIPSPLPSYFTSTSTSNSNTPWTTGMVDPLLANTSPFSSQTTRSNSGRSFINSSSSSSSPSSSTSSTSSFGVGLGFPANSLNTPNQTHAASSSPQRQAQQARKKVSIDVNQLVNELVERTICLGRSPGIKRSDINDAFWKSVHVLS</sequence>
<evidence type="ECO:0000259" key="3">
    <source>
        <dbReference type="Pfam" id="PF00170"/>
    </source>
</evidence>
<dbReference type="PANTHER" id="PTHR40618:SF1">
    <property type="entry name" value="B-ZIP TRANSCRIPTION FACTOR (EUROFUNG)"/>
    <property type="match status" value="1"/>
</dbReference>
<feature type="compositionally biased region" description="Low complexity" evidence="2">
    <location>
        <begin position="547"/>
        <end position="575"/>
    </location>
</feature>
<name>A0AA40BVN1_9PEZI</name>
<evidence type="ECO:0000313" key="5">
    <source>
        <dbReference type="Proteomes" id="UP001174934"/>
    </source>
</evidence>
<feature type="compositionally biased region" description="Basic and acidic residues" evidence="2">
    <location>
        <begin position="55"/>
        <end position="84"/>
    </location>
</feature>
<evidence type="ECO:0000256" key="2">
    <source>
        <dbReference type="SAM" id="MobiDB-lite"/>
    </source>
</evidence>
<dbReference type="InterPro" id="IPR004827">
    <property type="entry name" value="bZIP"/>
</dbReference>
<keyword evidence="1" id="KW-0175">Coiled coil</keyword>
<accession>A0AA40BVN1</accession>
<feature type="compositionally biased region" description="Polar residues" evidence="2">
    <location>
        <begin position="536"/>
        <end position="546"/>
    </location>
</feature>
<dbReference type="SUPFAM" id="SSF57959">
    <property type="entry name" value="Leucine zipper domain"/>
    <property type="match status" value="1"/>
</dbReference>
<dbReference type="GO" id="GO:0003700">
    <property type="term" value="F:DNA-binding transcription factor activity"/>
    <property type="evidence" value="ECO:0007669"/>
    <property type="project" value="InterPro"/>
</dbReference>
<feature type="region of interest" description="Disordered" evidence="2">
    <location>
        <begin position="1"/>
        <end position="84"/>
    </location>
</feature>
<comment type="caution">
    <text evidence="4">The sequence shown here is derived from an EMBL/GenBank/DDBJ whole genome shotgun (WGS) entry which is preliminary data.</text>
</comment>
<dbReference type="Proteomes" id="UP001174934">
    <property type="component" value="Unassembled WGS sequence"/>
</dbReference>
<dbReference type="AlphaFoldDB" id="A0AA40BVN1"/>
<dbReference type="Gene3D" id="1.20.5.170">
    <property type="match status" value="1"/>
</dbReference>
<feature type="compositionally biased region" description="Polar residues" evidence="2">
    <location>
        <begin position="583"/>
        <end position="592"/>
    </location>
</feature>